<dbReference type="InterPro" id="IPR050725">
    <property type="entry name" value="CysQ/Inositol_MonoPase"/>
</dbReference>
<dbReference type="PROSITE" id="PS00629">
    <property type="entry name" value="IMP_1"/>
    <property type="match status" value="1"/>
</dbReference>
<keyword evidence="4 9" id="KW-0997">Cell inner membrane</keyword>
<dbReference type="NCBIfam" id="TIGR01331">
    <property type="entry name" value="bisphos_cysQ"/>
    <property type="match status" value="1"/>
</dbReference>
<organism evidence="11 12">
    <name type="scientific">Buchnera aphidicola</name>
    <name type="common">Aphis fabae</name>
    <dbReference type="NCBI Taxonomy" id="571430"/>
    <lineage>
        <taxon>Bacteria</taxon>
        <taxon>Pseudomonadati</taxon>
        <taxon>Pseudomonadota</taxon>
        <taxon>Gammaproteobacteria</taxon>
        <taxon>Enterobacterales</taxon>
        <taxon>Erwiniaceae</taxon>
        <taxon>Buchnera</taxon>
    </lineage>
</organism>
<keyword evidence="5 9" id="KW-0479">Metal-binding</keyword>
<evidence type="ECO:0000256" key="7">
    <source>
        <dbReference type="ARBA" id="ARBA00022842"/>
    </source>
</evidence>
<comment type="catalytic activity">
    <reaction evidence="1 9">
        <text>adenosine 3',5'-bisphosphate + H2O = AMP + phosphate</text>
        <dbReference type="Rhea" id="RHEA:10040"/>
        <dbReference type="ChEBI" id="CHEBI:15377"/>
        <dbReference type="ChEBI" id="CHEBI:43474"/>
        <dbReference type="ChEBI" id="CHEBI:58343"/>
        <dbReference type="ChEBI" id="CHEBI:456215"/>
        <dbReference type="EC" id="3.1.3.7"/>
    </reaction>
</comment>
<dbReference type="InterPro" id="IPR006240">
    <property type="entry name" value="CysQ"/>
</dbReference>
<dbReference type="GO" id="GO:0046854">
    <property type="term" value="P:phosphatidylinositol phosphate biosynthetic process"/>
    <property type="evidence" value="ECO:0007669"/>
    <property type="project" value="InterPro"/>
</dbReference>
<evidence type="ECO:0000256" key="10">
    <source>
        <dbReference type="PIRSR" id="PIRSR600760-2"/>
    </source>
</evidence>
<dbReference type="Gene3D" id="3.30.540.10">
    <property type="entry name" value="Fructose-1,6-Bisphosphatase, subunit A, domain 1"/>
    <property type="match status" value="1"/>
</dbReference>
<feature type="binding site" evidence="9">
    <location>
        <position position="207"/>
    </location>
    <ligand>
        <name>Mg(2+)</name>
        <dbReference type="ChEBI" id="CHEBI:18420"/>
        <label>2</label>
    </ligand>
</feature>
<evidence type="ECO:0000313" key="12">
    <source>
        <dbReference type="Proteomes" id="UP000325981"/>
    </source>
</evidence>
<feature type="binding site" evidence="10">
    <location>
        <position position="64"/>
    </location>
    <ligand>
        <name>Mg(2+)</name>
        <dbReference type="ChEBI" id="CHEBI:18420"/>
        <label>1</label>
        <note>catalytic</note>
    </ligand>
</feature>
<proteinExistence type="inferred from homology"/>
<accession>A0A5J6ZE70</accession>
<feature type="binding site" evidence="10">
    <location>
        <position position="83"/>
    </location>
    <ligand>
        <name>Mg(2+)</name>
        <dbReference type="ChEBI" id="CHEBI:18420"/>
        <label>1</label>
        <note>catalytic</note>
    </ligand>
</feature>
<dbReference type="PROSITE" id="PS00630">
    <property type="entry name" value="IMP_2"/>
    <property type="match status" value="1"/>
</dbReference>
<sequence>MLREICKIARNAGAAIMKVYYSDKLIDISYKFDTSPVTNADKIANKIIKNGLVTITPNIPILSEEDVNNFKYNKNWNIYWLIDPLDGTKEFLKKNGEFTVNISLIEYGIPILGVIYAPYFNTLYYAYKQKSWKINSLGYKEKISVVQSNIPKFIISRSHPNEKLHDFLNKTEKKYTIKKLGSSLKFCYIAEGKAQVYPRFGQTYIWDTAAGHAIVTAAGGKVITYNEKKDLNYSLLSRRSLTNSDFLVLS</sequence>
<dbReference type="AlphaFoldDB" id="A0A5J6ZE70"/>
<feature type="binding site" evidence="9">
    <location>
        <position position="64"/>
    </location>
    <ligand>
        <name>Mg(2+)</name>
        <dbReference type="ChEBI" id="CHEBI:18420"/>
        <label>1</label>
    </ligand>
</feature>
<feature type="binding site" evidence="9">
    <location>
        <position position="86"/>
    </location>
    <ligand>
        <name>Mg(2+)</name>
        <dbReference type="ChEBI" id="CHEBI:18420"/>
        <label>2</label>
    </ligand>
</feature>
<dbReference type="EMBL" id="CP042427">
    <property type="protein sequence ID" value="QFQ32709.1"/>
    <property type="molecule type" value="Genomic_DNA"/>
</dbReference>
<dbReference type="GO" id="GO:0000287">
    <property type="term" value="F:magnesium ion binding"/>
    <property type="evidence" value="ECO:0007669"/>
    <property type="project" value="UniProtKB-UniRule"/>
</dbReference>
<keyword evidence="6 9" id="KW-0378">Hydrolase</keyword>
<keyword evidence="7 9" id="KW-0460">Magnesium</keyword>
<evidence type="ECO:0000256" key="9">
    <source>
        <dbReference type="HAMAP-Rule" id="MF_02095"/>
    </source>
</evidence>
<comment type="cofactor">
    <cofactor evidence="9 10">
        <name>Mg(2+)</name>
        <dbReference type="ChEBI" id="CHEBI:18420"/>
    </cofactor>
</comment>
<feature type="binding site" evidence="9">
    <location>
        <position position="83"/>
    </location>
    <ligand>
        <name>Mg(2+)</name>
        <dbReference type="ChEBI" id="CHEBI:18420"/>
        <label>2</label>
    </ligand>
</feature>
<feature type="binding site" evidence="9">
    <location>
        <position position="64"/>
    </location>
    <ligand>
        <name>substrate</name>
    </ligand>
</feature>
<dbReference type="PANTHER" id="PTHR43028:SF5">
    <property type="entry name" value="3'(2'),5'-BISPHOSPHATE NUCLEOTIDASE 1"/>
    <property type="match status" value="1"/>
</dbReference>
<dbReference type="InterPro" id="IPR020550">
    <property type="entry name" value="Inositol_monophosphatase_CS"/>
</dbReference>
<dbReference type="CDD" id="cd01638">
    <property type="entry name" value="CysQ"/>
    <property type="match status" value="1"/>
</dbReference>
<dbReference type="GO" id="GO:0050427">
    <property type="term" value="P:3'-phosphoadenosine 5'-phosphosulfate metabolic process"/>
    <property type="evidence" value="ECO:0007669"/>
    <property type="project" value="TreeGrafter"/>
</dbReference>
<dbReference type="OrthoDB" id="9785695at2"/>
<dbReference type="HAMAP" id="MF_02095">
    <property type="entry name" value="CysQ"/>
    <property type="match status" value="1"/>
</dbReference>
<evidence type="ECO:0000313" key="11">
    <source>
        <dbReference type="EMBL" id="QFQ32709.1"/>
    </source>
</evidence>
<dbReference type="RefSeq" id="WP_158348058.1">
    <property type="nucleotide sequence ID" value="NZ_CP042427.1"/>
</dbReference>
<keyword evidence="8 9" id="KW-0472">Membrane</keyword>
<feature type="binding site" evidence="9">
    <location>
        <begin position="85"/>
        <end position="88"/>
    </location>
    <ligand>
        <name>substrate</name>
    </ligand>
</feature>
<comment type="subcellular location">
    <subcellularLocation>
        <location evidence="9">Cell inner membrane</location>
        <topology evidence="9">Peripheral membrane protein</topology>
        <orientation evidence="9">Cytoplasmic side</orientation>
    </subcellularLocation>
</comment>
<feature type="binding site" evidence="9">
    <location>
        <position position="207"/>
    </location>
    <ligand>
        <name>substrate</name>
    </ligand>
</feature>
<feature type="binding site" evidence="10">
    <location>
        <position position="86"/>
    </location>
    <ligand>
        <name>Mg(2+)</name>
        <dbReference type="ChEBI" id="CHEBI:18420"/>
        <label>1</label>
        <note>catalytic</note>
    </ligand>
</feature>
<feature type="binding site" evidence="9">
    <location>
        <position position="83"/>
    </location>
    <ligand>
        <name>Mg(2+)</name>
        <dbReference type="ChEBI" id="CHEBI:18420"/>
        <label>1</label>
    </ligand>
</feature>
<dbReference type="InterPro" id="IPR000760">
    <property type="entry name" value="Inositol_monophosphatase-like"/>
</dbReference>
<dbReference type="Pfam" id="PF00459">
    <property type="entry name" value="Inositol_P"/>
    <property type="match status" value="1"/>
</dbReference>
<protein>
    <recommendedName>
        <fullName evidence="9">3'(2'),5'-bisphosphate nucleotidase CysQ</fullName>
        <ecNumber evidence="9">3.1.3.7</ecNumber>
    </recommendedName>
    <alternativeName>
        <fullName evidence="9">3'(2'),5-bisphosphonucleoside 3'(2')-phosphohydrolase</fullName>
    </alternativeName>
    <alternativeName>
        <fullName evidence="9">3'-phosphoadenosine 5'-phosphate phosphatase</fullName>
        <shortName evidence="9">PAP phosphatase</shortName>
    </alternativeName>
</protein>
<dbReference type="InterPro" id="IPR020583">
    <property type="entry name" value="Inositol_monoP_metal-BS"/>
</dbReference>
<dbReference type="EC" id="3.1.3.7" evidence="9"/>
<dbReference type="GO" id="GO:0008441">
    <property type="term" value="F:3'(2'),5'-bisphosphate nucleotidase activity"/>
    <property type="evidence" value="ECO:0007669"/>
    <property type="project" value="UniProtKB-UniRule"/>
</dbReference>
<keyword evidence="3 9" id="KW-1003">Cell membrane</keyword>
<comment type="function">
    <text evidence="9">Converts adenosine-3',5'-bisphosphate (PAP) to AMP.</text>
</comment>
<dbReference type="PANTHER" id="PTHR43028">
    <property type="entry name" value="3'(2'),5'-BISPHOSPHATE NUCLEOTIDASE 1"/>
    <property type="match status" value="1"/>
</dbReference>
<feature type="binding site" evidence="10">
    <location>
        <position position="207"/>
    </location>
    <ligand>
        <name>Mg(2+)</name>
        <dbReference type="ChEBI" id="CHEBI:18420"/>
        <label>1</label>
        <note>catalytic</note>
    </ligand>
</feature>
<dbReference type="PRINTS" id="PR00377">
    <property type="entry name" value="IMPHPHTASES"/>
</dbReference>
<evidence type="ECO:0000256" key="2">
    <source>
        <dbReference type="ARBA" id="ARBA00005289"/>
    </source>
</evidence>
<evidence type="ECO:0000256" key="8">
    <source>
        <dbReference type="ARBA" id="ARBA00023136"/>
    </source>
</evidence>
<feature type="binding site" evidence="10">
    <location>
        <position position="85"/>
    </location>
    <ligand>
        <name>Mg(2+)</name>
        <dbReference type="ChEBI" id="CHEBI:18420"/>
        <label>1</label>
        <note>catalytic</note>
    </ligand>
</feature>
<comment type="similarity">
    <text evidence="2 9">Belongs to the inositol monophosphatase superfamily. CysQ family.</text>
</comment>
<gene>
    <name evidence="9 11" type="primary">cysQ</name>
    <name evidence="11" type="ORF">FQV33_01790</name>
</gene>
<dbReference type="Gene3D" id="3.40.190.80">
    <property type="match status" value="1"/>
</dbReference>
<dbReference type="GO" id="GO:0005886">
    <property type="term" value="C:plasma membrane"/>
    <property type="evidence" value="ECO:0007669"/>
    <property type="project" value="UniProtKB-SubCell"/>
</dbReference>
<evidence type="ECO:0000256" key="5">
    <source>
        <dbReference type="ARBA" id="ARBA00022723"/>
    </source>
</evidence>
<dbReference type="Proteomes" id="UP000325981">
    <property type="component" value="Chromosome"/>
</dbReference>
<reference evidence="11 12" key="1">
    <citation type="submission" date="2019-07" db="EMBL/GenBank/DDBJ databases">
        <title>Buchnera limit thermal tolerance of host aphids.</title>
        <authorList>
            <person name="Zhang B."/>
            <person name="Moran N."/>
        </authorList>
    </citation>
    <scope>NUCLEOTIDE SEQUENCE [LARGE SCALE GENOMIC DNA]</scope>
    <source>
        <strain evidence="11 12">Afa-UT1</strain>
    </source>
</reference>
<name>A0A5J6ZE70_9GAMM</name>
<evidence type="ECO:0000256" key="4">
    <source>
        <dbReference type="ARBA" id="ARBA00022519"/>
    </source>
</evidence>
<feature type="binding site" evidence="9">
    <location>
        <position position="85"/>
    </location>
    <ligand>
        <name>Mg(2+)</name>
        <dbReference type="ChEBI" id="CHEBI:18420"/>
        <label>1</label>
    </ligand>
</feature>
<evidence type="ECO:0000256" key="3">
    <source>
        <dbReference type="ARBA" id="ARBA00022475"/>
    </source>
</evidence>
<dbReference type="GO" id="GO:0000103">
    <property type="term" value="P:sulfate assimilation"/>
    <property type="evidence" value="ECO:0007669"/>
    <property type="project" value="TreeGrafter"/>
</dbReference>
<evidence type="ECO:0000256" key="1">
    <source>
        <dbReference type="ARBA" id="ARBA00001625"/>
    </source>
</evidence>
<evidence type="ECO:0000256" key="6">
    <source>
        <dbReference type="ARBA" id="ARBA00022801"/>
    </source>
</evidence>
<dbReference type="SUPFAM" id="SSF56655">
    <property type="entry name" value="Carbohydrate phosphatase"/>
    <property type="match status" value="1"/>
</dbReference>